<reference evidence="1 2" key="1">
    <citation type="submission" date="2022-01" db="EMBL/GenBank/DDBJ databases">
        <authorList>
            <person name="Riesco R."/>
            <person name="Trujillo M.E."/>
        </authorList>
    </citation>
    <scope>NUCLEOTIDE SEQUENCE [LARGE SCALE GENOMIC DNA]</scope>
    <source>
        <strain evidence="1 2">NIE79</strain>
    </source>
</reference>
<evidence type="ECO:0000313" key="2">
    <source>
        <dbReference type="Proteomes" id="UP001201629"/>
    </source>
</evidence>
<gene>
    <name evidence="1" type="ORF">NIE79_000399</name>
</gene>
<name>A0ABS9MY69_9ACTN</name>
<sequence>MQIEGTVQPWAISVSHSRLHLRGLIGDPEGDDNLQVLDVVFHDVSRICVSDSYRQFELRLATPEQKAAEEERLGMQWPRALMYLLSSERTADYVVAGRVYWAEFDVSPTEPSPLLQEREGVRVPDQIFYA</sequence>
<dbReference type="EMBL" id="JAKKFD010000011">
    <property type="protein sequence ID" value="MCG5442617.1"/>
    <property type="molecule type" value="Genomic_DNA"/>
</dbReference>
<keyword evidence="2" id="KW-1185">Reference proteome</keyword>
<organism evidence="1 2">
    <name type="scientific">Micromonospora trifolii</name>
    <dbReference type="NCBI Taxonomy" id="2911208"/>
    <lineage>
        <taxon>Bacteria</taxon>
        <taxon>Bacillati</taxon>
        <taxon>Actinomycetota</taxon>
        <taxon>Actinomycetes</taxon>
        <taxon>Micromonosporales</taxon>
        <taxon>Micromonosporaceae</taxon>
        <taxon>Micromonospora</taxon>
    </lineage>
</organism>
<protein>
    <submittedName>
        <fullName evidence="1">Uncharacterized protein</fullName>
    </submittedName>
</protein>
<comment type="caution">
    <text evidence="1">The sequence shown here is derived from an EMBL/GenBank/DDBJ whole genome shotgun (WGS) entry which is preliminary data.</text>
</comment>
<proteinExistence type="predicted"/>
<dbReference type="RefSeq" id="WP_238677915.1">
    <property type="nucleotide sequence ID" value="NZ_JAKKFD010000011.1"/>
</dbReference>
<dbReference type="Proteomes" id="UP001201629">
    <property type="component" value="Unassembled WGS sequence"/>
</dbReference>
<evidence type="ECO:0000313" key="1">
    <source>
        <dbReference type="EMBL" id="MCG5442617.1"/>
    </source>
</evidence>
<accession>A0ABS9MY69</accession>